<dbReference type="InterPro" id="IPR036069">
    <property type="entry name" value="DUF34/NIF3_sf"/>
</dbReference>
<evidence type="ECO:0000313" key="4">
    <source>
        <dbReference type="Proteomes" id="UP001165120"/>
    </source>
</evidence>
<accession>A0A9W6W7F6</accession>
<dbReference type="SUPFAM" id="SSF102705">
    <property type="entry name" value="NIF3 (NGG1p interacting factor 3)-like"/>
    <property type="match status" value="1"/>
</dbReference>
<dbReference type="PANTHER" id="PTHR13799">
    <property type="entry name" value="NGG1 INTERACTING FACTOR 3"/>
    <property type="match status" value="1"/>
</dbReference>
<comment type="similarity">
    <text evidence="1">Belongs to the GTP cyclohydrolase I type 2/NIF3 family.</text>
</comment>
<dbReference type="Proteomes" id="UP001165120">
    <property type="component" value="Unassembled WGS sequence"/>
</dbReference>
<comment type="caution">
    <text evidence="3">The sequence shown here is derived from an EMBL/GenBank/DDBJ whole genome shotgun (WGS) entry which is preliminary data.</text>
</comment>
<proteinExistence type="inferred from homology"/>
<reference evidence="3" key="1">
    <citation type="submission" date="2023-04" db="EMBL/GenBank/DDBJ databases">
        <title>Candida boidinii NBRC 10035.</title>
        <authorList>
            <person name="Ichikawa N."/>
            <person name="Sato H."/>
            <person name="Tonouchi N."/>
        </authorList>
    </citation>
    <scope>NUCLEOTIDE SEQUENCE</scope>
    <source>
        <strain evidence="3">NBRC 10035</strain>
    </source>
</reference>
<gene>
    <name evidence="3" type="ORF">Cboi02_000045800</name>
</gene>
<dbReference type="GO" id="GO:0046872">
    <property type="term" value="F:metal ion binding"/>
    <property type="evidence" value="ECO:0007669"/>
    <property type="project" value="UniProtKB-KW"/>
</dbReference>
<dbReference type="Gene3D" id="3.40.1390.30">
    <property type="entry name" value="NIF3 (NGG1p interacting factor 3)-like"/>
    <property type="match status" value="1"/>
</dbReference>
<dbReference type="GO" id="GO:0005739">
    <property type="term" value="C:mitochondrion"/>
    <property type="evidence" value="ECO:0007669"/>
    <property type="project" value="TreeGrafter"/>
</dbReference>
<dbReference type="NCBIfam" id="TIGR00486">
    <property type="entry name" value="YbgI_SA1388"/>
    <property type="match status" value="1"/>
</dbReference>
<feature type="binding site" evidence="2">
    <location>
        <position position="252"/>
    </location>
    <ligand>
        <name>a divalent metal cation</name>
        <dbReference type="ChEBI" id="CHEBI:60240"/>
        <label>1</label>
    </ligand>
</feature>
<dbReference type="FunFam" id="3.40.1390.30:FF:000001">
    <property type="entry name" value="GTP cyclohydrolase 1 type 2"/>
    <property type="match status" value="1"/>
</dbReference>
<feature type="binding site" evidence="2">
    <location>
        <position position="248"/>
    </location>
    <ligand>
        <name>a divalent metal cation</name>
        <dbReference type="ChEBI" id="CHEBI:60240"/>
        <label>1</label>
    </ligand>
</feature>
<feature type="binding site" evidence="2">
    <location>
        <position position="79"/>
    </location>
    <ligand>
        <name>a divalent metal cation</name>
        <dbReference type="ChEBI" id="CHEBI:60240"/>
        <label>1</label>
    </ligand>
</feature>
<sequence length="290" mass="31387">MTSLTSASKLKAIVSAIQKYYPISIADKTWDNTGLLVDSSSAQISNETKKISILLTIDLTQAVADEAIAQNANLILAYHPFIFKGLKSITQKDPQQTSLIRLIQNGISVYCPHTAVDAAKGGVNDWLVETVIPRDSNGGFVAYEKSIIEKNEIMEDTGMGRLITLSSPASLNELIKNIKTNLGLSHVQLSTSASDKDAKTIKSIAICAGSGGSLFRGLNADLYYTGELSHHEALYFKESGSSVIACNHSNTERGFLPVIKSQLLAELKNLGYEDTEIVISKVDTDPYETV</sequence>
<dbReference type="EMBL" id="BSXN01000085">
    <property type="protein sequence ID" value="GME67025.1"/>
    <property type="molecule type" value="Genomic_DNA"/>
</dbReference>
<protein>
    <submittedName>
        <fullName evidence="3">Unnamed protein product</fullName>
    </submittedName>
</protein>
<evidence type="ECO:0000256" key="1">
    <source>
        <dbReference type="ARBA" id="ARBA00006964"/>
    </source>
</evidence>
<dbReference type="Pfam" id="PF01784">
    <property type="entry name" value="DUF34_NIF3"/>
    <property type="match status" value="1"/>
</dbReference>
<evidence type="ECO:0000313" key="3">
    <source>
        <dbReference type="EMBL" id="GME67025.1"/>
    </source>
</evidence>
<name>A0A9W6W7F6_CANBO</name>
<dbReference type="AlphaFoldDB" id="A0A9W6W7F6"/>
<dbReference type="PANTHER" id="PTHR13799:SF13">
    <property type="entry name" value="NIF3-LIKE PROTEIN 1"/>
    <property type="match status" value="1"/>
</dbReference>
<feature type="binding site" evidence="2">
    <location>
        <position position="117"/>
    </location>
    <ligand>
        <name>a divalent metal cation</name>
        <dbReference type="ChEBI" id="CHEBI:60240"/>
        <label>1</label>
    </ligand>
</feature>
<organism evidence="3 4">
    <name type="scientific">Candida boidinii</name>
    <name type="common">Yeast</name>
    <dbReference type="NCBI Taxonomy" id="5477"/>
    <lineage>
        <taxon>Eukaryota</taxon>
        <taxon>Fungi</taxon>
        <taxon>Dikarya</taxon>
        <taxon>Ascomycota</taxon>
        <taxon>Saccharomycotina</taxon>
        <taxon>Pichiomycetes</taxon>
        <taxon>Pichiales</taxon>
        <taxon>Pichiaceae</taxon>
        <taxon>Ogataea</taxon>
        <taxon>Ogataea/Candida clade</taxon>
    </lineage>
</organism>
<keyword evidence="2" id="KW-0479">Metal-binding</keyword>
<evidence type="ECO:0000256" key="2">
    <source>
        <dbReference type="PIRSR" id="PIRSR602678-1"/>
    </source>
</evidence>
<dbReference type="InterPro" id="IPR002678">
    <property type="entry name" value="DUF34/NIF3"/>
</dbReference>
<keyword evidence="4" id="KW-1185">Reference proteome</keyword>